<comment type="subunit">
    <text evidence="2 5">Homopentamer.</text>
</comment>
<dbReference type="PANTHER" id="PTHR30288:SF0">
    <property type="entry name" value="FLAGELLAR HOOK-ASSOCIATED PROTEIN 2"/>
    <property type="match status" value="1"/>
</dbReference>
<dbReference type="InterPro" id="IPR010809">
    <property type="entry name" value="FliD_C"/>
</dbReference>
<dbReference type="GO" id="GO:0005576">
    <property type="term" value="C:extracellular region"/>
    <property type="evidence" value="ECO:0007669"/>
    <property type="project" value="UniProtKB-SubCell"/>
</dbReference>
<evidence type="ECO:0000256" key="3">
    <source>
        <dbReference type="ARBA" id="ARBA00023054"/>
    </source>
</evidence>
<dbReference type="GO" id="GO:0007155">
    <property type="term" value="P:cell adhesion"/>
    <property type="evidence" value="ECO:0007669"/>
    <property type="project" value="InterPro"/>
</dbReference>
<evidence type="ECO:0000256" key="1">
    <source>
        <dbReference type="ARBA" id="ARBA00009764"/>
    </source>
</evidence>
<dbReference type="PANTHER" id="PTHR30288">
    <property type="entry name" value="FLAGELLAR CAP/ASSEMBLY PROTEIN FLID"/>
    <property type="match status" value="1"/>
</dbReference>
<keyword evidence="8" id="KW-0282">Flagellum</keyword>
<evidence type="ECO:0000259" key="7">
    <source>
        <dbReference type="Pfam" id="PF07195"/>
    </source>
</evidence>
<dbReference type="InterPro" id="IPR003481">
    <property type="entry name" value="FliD_N"/>
</dbReference>
<dbReference type="InterPro" id="IPR040026">
    <property type="entry name" value="FliD"/>
</dbReference>
<keyword evidence="3" id="KW-0175">Coiled coil</keyword>
<dbReference type="GO" id="GO:0009421">
    <property type="term" value="C:bacterial-type flagellum filament cap"/>
    <property type="evidence" value="ECO:0007669"/>
    <property type="project" value="InterPro"/>
</dbReference>
<comment type="similarity">
    <text evidence="1 5">Belongs to the FliD family.</text>
</comment>
<organism evidence="8 9">
    <name type="scientific">marine gamma proteobacterium HTCC2143</name>
    <dbReference type="NCBI Taxonomy" id="247633"/>
    <lineage>
        <taxon>Bacteria</taxon>
        <taxon>Pseudomonadati</taxon>
        <taxon>Pseudomonadota</taxon>
        <taxon>Gammaproteobacteria</taxon>
        <taxon>Cellvibrionales</taxon>
        <taxon>Spongiibacteraceae</taxon>
        <taxon>BD1-7 clade</taxon>
    </lineage>
</organism>
<evidence type="ECO:0000313" key="9">
    <source>
        <dbReference type="Proteomes" id="UP000004931"/>
    </source>
</evidence>
<keyword evidence="8" id="KW-0969">Cilium</keyword>
<evidence type="ECO:0000259" key="6">
    <source>
        <dbReference type="Pfam" id="PF02465"/>
    </source>
</evidence>
<dbReference type="EMBL" id="AAVT01000010">
    <property type="protein sequence ID" value="EAW30099.1"/>
    <property type="molecule type" value="Genomic_DNA"/>
</dbReference>
<name>A0YG73_9GAMM</name>
<dbReference type="Proteomes" id="UP000004931">
    <property type="component" value="Unassembled WGS sequence"/>
</dbReference>
<dbReference type="GO" id="GO:0071973">
    <property type="term" value="P:bacterial-type flagellum-dependent cell motility"/>
    <property type="evidence" value="ECO:0007669"/>
    <property type="project" value="TreeGrafter"/>
</dbReference>
<sequence length="479" mass="49904">MGITAIGTGSGIDLETLVTDLIAAEREPREISLNLKETVANAKFSSLGNLKSNVSEFRDSLASLKDITSYSARTATSGNTSLFTVTAEANANVGSYTIEVNTLANANKVATNASFTSPNSTVGQGTLTIGFLAGSTFDVTVADTDDLTAVRDAINNATDNVGVTASLITAASGTELVITANKTGAANQLNISVIDTGDTTNQDANGLSRLFYDGSDPANSINGVNQMQQIDAAQDAQIYVDGFAATSSTNEFSTVLEGVTITALADDGGAATLPSANMVVSADKTLIKSGLENFVAGYNSLVTVLNELTDYNVASNTSGLLSGETVIAGMETQIRRLLGATVESADSTLNNLALLGISTNRDGSIALDETALNNTIENNFSNIGTLMSGDDGIITRMDDLLGGFLDRGGLFATKEATLTTQLDDVADQRLNLELRLSVIEERYRSAFGKLDILVSRLNSTGNFLTQQLEAAAKISSGDR</sequence>
<comment type="caution">
    <text evidence="8">The sequence shown here is derived from an EMBL/GenBank/DDBJ whole genome shotgun (WGS) entry which is preliminary data.</text>
</comment>
<keyword evidence="5" id="KW-0964">Secreted</keyword>
<dbReference type="Pfam" id="PF02465">
    <property type="entry name" value="FliD_N"/>
    <property type="match status" value="1"/>
</dbReference>
<dbReference type="Pfam" id="PF07196">
    <property type="entry name" value="Flagellin_IN"/>
    <property type="match status" value="1"/>
</dbReference>
<evidence type="ECO:0000256" key="2">
    <source>
        <dbReference type="ARBA" id="ARBA00011255"/>
    </source>
</evidence>
<dbReference type="InterPro" id="IPR010810">
    <property type="entry name" value="Flagellin_hook_IN_motif"/>
</dbReference>
<comment type="subcellular location">
    <subcellularLocation>
        <location evidence="5">Secreted</location>
    </subcellularLocation>
    <subcellularLocation>
        <location evidence="5">Bacterial flagellum</location>
    </subcellularLocation>
</comment>
<accession>A0YG73</accession>
<evidence type="ECO:0000256" key="4">
    <source>
        <dbReference type="ARBA" id="ARBA00023143"/>
    </source>
</evidence>
<dbReference type="STRING" id="247633.GP2143_11017"/>
<keyword evidence="8" id="KW-0966">Cell projection</keyword>
<proteinExistence type="inferred from homology"/>
<dbReference type="eggNOG" id="COG1345">
    <property type="taxonomic scope" value="Bacteria"/>
</dbReference>
<protein>
    <recommendedName>
        <fullName evidence="5">Flagellar hook-associated protein 2</fullName>
        <shortName evidence="5">HAP2</shortName>
    </recommendedName>
    <alternativeName>
        <fullName evidence="5">Flagellar cap protein</fullName>
    </alternativeName>
</protein>
<feature type="domain" description="Flagellar hook-associated protein 2 N-terminal" evidence="6">
    <location>
        <begin position="10"/>
        <end position="106"/>
    </location>
</feature>
<reference evidence="8 9" key="1">
    <citation type="journal article" date="2010" name="J. Bacteriol.">
        <title>Genome sequence of the oligotrophic marine Gammaproteobacterium HTCC2143, isolated from the Oregon Coast.</title>
        <authorList>
            <person name="Oh H.M."/>
            <person name="Kang I."/>
            <person name="Ferriera S."/>
            <person name="Giovannoni S.J."/>
            <person name="Cho J.C."/>
        </authorList>
    </citation>
    <scope>NUCLEOTIDE SEQUENCE [LARGE SCALE GENOMIC DNA]</scope>
    <source>
        <strain evidence="8 9">HTCC2143</strain>
    </source>
</reference>
<evidence type="ECO:0000256" key="5">
    <source>
        <dbReference type="RuleBase" id="RU362066"/>
    </source>
</evidence>
<dbReference type="Pfam" id="PF07195">
    <property type="entry name" value="FliD_C"/>
    <property type="match status" value="1"/>
</dbReference>
<keyword evidence="4 5" id="KW-0975">Bacterial flagellum</keyword>
<evidence type="ECO:0000313" key="8">
    <source>
        <dbReference type="EMBL" id="EAW30099.1"/>
    </source>
</evidence>
<gene>
    <name evidence="8" type="ORF">GP2143_11017</name>
</gene>
<feature type="domain" description="Flagellar hook-associated protein 2 C-terminal" evidence="7">
    <location>
        <begin position="233"/>
        <end position="459"/>
    </location>
</feature>
<comment type="function">
    <text evidence="5">Required for morphogenesis and for the elongation of the flagellar filament by facilitating polymerization of the flagellin monomers at the tip of growing filament. Forms a capping structure, which prevents flagellin subunits (transported through the central channel of the flagellum) from leaking out without polymerization at the distal end.</text>
</comment>
<dbReference type="GO" id="GO:0009424">
    <property type="term" value="C:bacterial-type flagellum hook"/>
    <property type="evidence" value="ECO:0007669"/>
    <property type="project" value="UniProtKB-UniRule"/>
</dbReference>
<dbReference type="AlphaFoldDB" id="A0YG73"/>
<dbReference type="OrthoDB" id="9810816at2"/>
<keyword evidence="9" id="KW-1185">Reference proteome</keyword>